<sequence>MNRDTYLAYVSNNLKKYILIIYLVTLGSIAGILYSFVLKIVLDEVLLKNKYHILDELALILLLSFLITSLINYSNGTLVLELTQSISINIKSKVLNHIQKIPVEAFGKYDCGDLTNRTINDVDTISNFLSSSIIVFFANLGNAIMYLFLMIKINQGFAMITVIMCIVQLVISKRFNPKLKTTNRELKEKNSEQLDLLTHIFNNHKFYKAYNKSSYNNEKYRKIIFCIKKISFNNFKIKFLYNTTISATSFLSSLLILGLGIHEIICGRMTVGTLFLIDSISEMFVQSANALMEFNIELQNAYVSMERVKEIMDIEQEKQDKNFKENYRNLSISNICFDNVSFRYLEKKILNNIDLEFQRGQSYAIMGTSGRGKTTIAYLLLLFYNIQKGKILINQIDIKDIPVFSLREKIAIVMQESVILNGTIKENIMLDIVGEEESRFKDIIRICYLDEFVGSMKEGYETMLGEKGRQLSEGQKQRISIARGLIKKADVYIFDEITSHLDYHTSCNIIHGIQGYLQDKIIIYISHDMSIKKFADHVIDLQEHIEEVEGKSE</sequence>
<keyword evidence="1" id="KW-0547">Nucleotide-binding</keyword>
<organism evidence="1 2">
    <name type="scientific">Petralouisia muris</name>
    <dbReference type="NCBI Taxonomy" id="3032872"/>
    <lineage>
        <taxon>Bacteria</taxon>
        <taxon>Bacillati</taxon>
        <taxon>Bacillota</taxon>
        <taxon>Clostridia</taxon>
        <taxon>Lachnospirales</taxon>
        <taxon>Lachnospiraceae</taxon>
        <taxon>Petralouisia</taxon>
    </lineage>
</organism>
<keyword evidence="1" id="KW-0067">ATP-binding</keyword>
<comment type="caution">
    <text evidence="1">The sequence shown here is derived from an EMBL/GenBank/DDBJ whole genome shotgun (WGS) entry which is preliminary data.</text>
</comment>
<keyword evidence="2" id="KW-1185">Reference proteome</keyword>
<gene>
    <name evidence="1" type="ORF">E5329_25075</name>
</gene>
<reference evidence="1" key="1">
    <citation type="submission" date="2019-04" db="EMBL/GenBank/DDBJ databases">
        <title>Microbes associate with the intestines of laboratory mice.</title>
        <authorList>
            <person name="Navarre W."/>
            <person name="Wong E."/>
            <person name="Huang K."/>
            <person name="Tropini C."/>
            <person name="Ng K."/>
            <person name="Yu B."/>
        </authorList>
    </citation>
    <scope>NUCLEOTIDE SEQUENCE</scope>
    <source>
        <strain evidence="1">NM01_1-7b</strain>
    </source>
</reference>
<dbReference type="EMBL" id="SRYA01000091">
    <property type="protein sequence ID" value="TGY89442.1"/>
    <property type="molecule type" value="Genomic_DNA"/>
</dbReference>
<evidence type="ECO:0000313" key="2">
    <source>
        <dbReference type="Proteomes" id="UP000304953"/>
    </source>
</evidence>
<proteinExistence type="predicted"/>
<accession>A0AC61RQH3</accession>
<evidence type="ECO:0000313" key="1">
    <source>
        <dbReference type="EMBL" id="TGY89442.1"/>
    </source>
</evidence>
<protein>
    <submittedName>
        <fullName evidence="1">ABC transporter ATP-binding protein</fullName>
    </submittedName>
</protein>
<dbReference type="Proteomes" id="UP000304953">
    <property type="component" value="Unassembled WGS sequence"/>
</dbReference>
<name>A0AC61RQH3_9FIRM</name>